<evidence type="ECO:0000313" key="5">
    <source>
        <dbReference type="Proteomes" id="UP000247591"/>
    </source>
</evidence>
<dbReference type="RefSeq" id="WP_146240555.1">
    <property type="nucleotide sequence ID" value="NZ_QJSP01000025.1"/>
</dbReference>
<dbReference type="InterPro" id="IPR012429">
    <property type="entry name" value="HGSNAT_cat"/>
</dbReference>
<accession>A0A318R936</accession>
<dbReference type="OrthoDB" id="4966979at2"/>
<feature type="domain" description="Heparan-alpha-glucosaminide N-acetyltransferase catalytic" evidence="3">
    <location>
        <begin position="8"/>
        <end position="193"/>
    </location>
</feature>
<dbReference type="InterPro" id="IPR007349">
    <property type="entry name" value="DUF418"/>
</dbReference>
<dbReference type="PANTHER" id="PTHR30590:SF2">
    <property type="entry name" value="INNER MEMBRANE PROTEIN"/>
    <property type="match status" value="1"/>
</dbReference>
<dbReference type="PANTHER" id="PTHR30590">
    <property type="entry name" value="INNER MEMBRANE PROTEIN"/>
    <property type="match status" value="1"/>
</dbReference>
<reference evidence="4 5" key="1">
    <citation type="submission" date="2018-06" db="EMBL/GenBank/DDBJ databases">
        <title>Genomic Encyclopedia of Type Strains, Phase IV (KMG-IV): sequencing the most valuable type-strain genomes for metagenomic binning, comparative biology and taxonomic classification.</title>
        <authorList>
            <person name="Goeker M."/>
        </authorList>
    </citation>
    <scope>NUCLEOTIDE SEQUENCE [LARGE SCALE GENOMIC DNA]</scope>
    <source>
        <strain evidence="4 5">DSM 45521</strain>
    </source>
</reference>
<feature type="transmembrane region" description="Helical" evidence="1">
    <location>
        <begin position="104"/>
        <end position="123"/>
    </location>
</feature>
<evidence type="ECO:0000313" key="4">
    <source>
        <dbReference type="EMBL" id="PYE12117.1"/>
    </source>
</evidence>
<feature type="transmembrane region" description="Helical" evidence="1">
    <location>
        <begin position="201"/>
        <end position="221"/>
    </location>
</feature>
<keyword evidence="1" id="KW-0812">Transmembrane</keyword>
<feature type="transmembrane region" description="Helical" evidence="1">
    <location>
        <begin position="49"/>
        <end position="66"/>
    </location>
</feature>
<feature type="transmembrane region" description="Helical" evidence="1">
    <location>
        <begin position="337"/>
        <end position="355"/>
    </location>
</feature>
<proteinExistence type="predicted"/>
<dbReference type="AlphaFoldDB" id="A0A318R936"/>
<feature type="transmembrane region" description="Helical" evidence="1">
    <location>
        <begin position="169"/>
        <end position="189"/>
    </location>
</feature>
<feature type="transmembrane region" description="Helical" evidence="1">
    <location>
        <begin position="130"/>
        <end position="149"/>
    </location>
</feature>
<dbReference type="Proteomes" id="UP000247591">
    <property type="component" value="Unassembled WGS sequence"/>
</dbReference>
<dbReference type="EMBL" id="QJSP01000025">
    <property type="protein sequence ID" value="PYE12117.1"/>
    <property type="molecule type" value="Genomic_DNA"/>
</dbReference>
<feature type="transmembrane region" description="Helical" evidence="1">
    <location>
        <begin position="271"/>
        <end position="289"/>
    </location>
</feature>
<feature type="transmembrane region" description="Helical" evidence="1">
    <location>
        <begin position="301"/>
        <end position="325"/>
    </location>
</feature>
<evidence type="ECO:0000259" key="2">
    <source>
        <dbReference type="Pfam" id="PF04235"/>
    </source>
</evidence>
<dbReference type="Pfam" id="PF04235">
    <property type="entry name" value="DUF418"/>
    <property type="match status" value="1"/>
</dbReference>
<keyword evidence="1" id="KW-0472">Membrane</keyword>
<name>A0A318R936_WILLI</name>
<feature type="transmembrane region" description="Helical" evidence="1">
    <location>
        <begin position="78"/>
        <end position="98"/>
    </location>
</feature>
<keyword evidence="5" id="KW-1185">Reference proteome</keyword>
<comment type="caution">
    <text evidence="4">The sequence shown here is derived from an EMBL/GenBank/DDBJ whole genome shotgun (WGS) entry which is preliminary data.</text>
</comment>
<protein>
    <submittedName>
        <fullName evidence="4">Putative membrane protein YeiB</fullName>
    </submittedName>
</protein>
<evidence type="ECO:0000256" key="1">
    <source>
        <dbReference type="SAM" id="Phobius"/>
    </source>
</evidence>
<feature type="domain" description="DUF418" evidence="2">
    <location>
        <begin position="266"/>
        <end position="367"/>
    </location>
</feature>
<gene>
    <name evidence="4" type="ORF">DFR67_12538</name>
</gene>
<feature type="transmembrane region" description="Helical" evidence="1">
    <location>
        <begin position="12"/>
        <end position="29"/>
    </location>
</feature>
<dbReference type="InterPro" id="IPR052529">
    <property type="entry name" value="Bact_Transport_Assoc"/>
</dbReference>
<sequence>MKVDRTTRIPGVDIARALAVLGMFAAHIFDLDDLRWTEPSTYGSLVQGHSAVTFAVLAGVSIALVTGGTRPQTPDQLVIARHQLLVRACCIFLLGGLLQMLGTPILVILVMYSFLFVLALPLLQVPPRTLFIAAGVLAVVMPVAVPPLHAAIGAWGSPYNALSDILINGGYPALIWSAYLLLGLGLGRLDLRSPTVARRMVGVGAGLAAAAYLLSAALVGLQNTVDPDRQFDPPSKFFAPYDNPGRGFRWTWSDLLGLLGADAHSGTPFDVFGSAGISMVVIGLCLIVCPRPAPWNYPLQATGTMALTVYSAHVVAIFALCSVTERGTSGGYPWQNFWTWLLFTAVAVSFSSFWIHRFGRGPLERLITTIAVRSSGSSRHRRAPAPQSVE</sequence>
<organism evidence="4 5">
    <name type="scientific">Williamsia limnetica</name>
    <dbReference type="NCBI Taxonomy" id="882452"/>
    <lineage>
        <taxon>Bacteria</taxon>
        <taxon>Bacillati</taxon>
        <taxon>Actinomycetota</taxon>
        <taxon>Actinomycetes</taxon>
        <taxon>Mycobacteriales</taxon>
        <taxon>Nocardiaceae</taxon>
        <taxon>Williamsia</taxon>
    </lineage>
</organism>
<keyword evidence="1" id="KW-1133">Transmembrane helix</keyword>
<dbReference type="Pfam" id="PF07786">
    <property type="entry name" value="HGSNAT_cat"/>
    <property type="match status" value="1"/>
</dbReference>
<evidence type="ECO:0000259" key="3">
    <source>
        <dbReference type="Pfam" id="PF07786"/>
    </source>
</evidence>